<dbReference type="AlphaFoldDB" id="A0A540KDV8"/>
<comment type="caution">
    <text evidence="2">The sequence shown here is derived from an EMBL/GenBank/DDBJ whole genome shotgun (WGS) entry which is preliminary data.</text>
</comment>
<evidence type="ECO:0000256" key="1">
    <source>
        <dbReference type="SAM" id="MobiDB-lite"/>
    </source>
</evidence>
<dbReference type="EMBL" id="VIEB01001440">
    <property type="protein sequence ID" value="TQD72152.1"/>
    <property type="molecule type" value="Genomic_DNA"/>
</dbReference>
<feature type="region of interest" description="Disordered" evidence="1">
    <location>
        <begin position="1"/>
        <end position="26"/>
    </location>
</feature>
<reference evidence="2 3" key="1">
    <citation type="journal article" date="2019" name="G3 (Bethesda)">
        <title>Sequencing of a Wild Apple (Malus baccata) Genome Unravels the Differences Between Cultivated and Wild Apple Species Regarding Disease Resistance and Cold Tolerance.</title>
        <authorList>
            <person name="Chen X."/>
        </authorList>
    </citation>
    <scope>NUCLEOTIDE SEQUENCE [LARGE SCALE GENOMIC DNA]</scope>
    <source>
        <strain evidence="3">cv. Shandingzi</strain>
        <tissue evidence="2">Leaves</tissue>
    </source>
</reference>
<accession>A0A540KDV8</accession>
<keyword evidence="3" id="KW-1185">Reference proteome</keyword>
<protein>
    <submittedName>
        <fullName evidence="2">Uncharacterized protein</fullName>
    </submittedName>
</protein>
<evidence type="ECO:0000313" key="3">
    <source>
        <dbReference type="Proteomes" id="UP000315295"/>
    </source>
</evidence>
<dbReference type="Proteomes" id="UP000315295">
    <property type="component" value="Unassembled WGS sequence"/>
</dbReference>
<sequence length="109" mass="11386">MPASQSEVLPQVSIKGSGEGSNKSPLHLVRKRDLPHPPLVSGITGIFVPEHVKKEAKTTATTTFIPAPALAIFSTLLIGAAPTATTEGVKDAPSASSASSLLEWVNKFR</sequence>
<evidence type="ECO:0000313" key="2">
    <source>
        <dbReference type="EMBL" id="TQD72152.1"/>
    </source>
</evidence>
<gene>
    <name evidence="2" type="ORF">C1H46_042316</name>
</gene>
<proteinExistence type="predicted"/>
<name>A0A540KDV8_MALBA</name>
<organism evidence="2 3">
    <name type="scientific">Malus baccata</name>
    <name type="common">Siberian crab apple</name>
    <name type="synonym">Pyrus baccata</name>
    <dbReference type="NCBI Taxonomy" id="106549"/>
    <lineage>
        <taxon>Eukaryota</taxon>
        <taxon>Viridiplantae</taxon>
        <taxon>Streptophyta</taxon>
        <taxon>Embryophyta</taxon>
        <taxon>Tracheophyta</taxon>
        <taxon>Spermatophyta</taxon>
        <taxon>Magnoliopsida</taxon>
        <taxon>eudicotyledons</taxon>
        <taxon>Gunneridae</taxon>
        <taxon>Pentapetalae</taxon>
        <taxon>rosids</taxon>
        <taxon>fabids</taxon>
        <taxon>Rosales</taxon>
        <taxon>Rosaceae</taxon>
        <taxon>Amygdaloideae</taxon>
        <taxon>Maleae</taxon>
        <taxon>Malus</taxon>
    </lineage>
</organism>